<dbReference type="KEGG" id="nai:NECAME_17450"/>
<accession>W2TP96</accession>
<evidence type="ECO:0000313" key="1">
    <source>
        <dbReference type="EMBL" id="ETN83514.1"/>
    </source>
</evidence>
<proteinExistence type="predicted"/>
<protein>
    <submittedName>
        <fullName evidence="1">Uncharacterized protein</fullName>
    </submittedName>
</protein>
<sequence>MTSIEELEWWCWQDVSSVLSNNLSLGYDDHTKNNSVAVVYGEGDTQRYHTAAEEFDPQYIWLKS</sequence>
<dbReference type="Proteomes" id="UP000053676">
    <property type="component" value="Unassembled WGS sequence"/>
</dbReference>
<gene>
    <name evidence="1" type="ORF">NECAME_17450</name>
</gene>
<evidence type="ECO:0000313" key="2">
    <source>
        <dbReference type="Proteomes" id="UP000053676"/>
    </source>
</evidence>
<name>W2TP96_NECAM</name>
<keyword evidence="2" id="KW-1185">Reference proteome</keyword>
<reference evidence="2" key="1">
    <citation type="journal article" date="2014" name="Nat. Genet.">
        <title>Genome of the human hookworm Necator americanus.</title>
        <authorList>
            <person name="Tang Y.T."/>
            <person name="Gao X."/>
            <person name="Rosa B.A."/>
            <person name="Abubucker S."/>
            <person name="Hallsworth-Pepin K."/>
            <person name="Martin J."/>
            <person name="Tyagi R."/>
            <person name="Heizer E."/>
            <person name="Zhang X."/>
            <person name="Bhonagiri-Palsikar V."/>
            <person name="Minx P."/>
            <person name="Warren W.C."/>
            <person name="Wang Q."/>
            <person name="Zhan B."/>
            <person name="Hotez P.J."/>
            <person name="Sternberg P.W."/>
            <person name="Dougall A."/>
            <person name="Gaze S.T."/>
            <person name="Mulvenna J."/>
            <person name="Sotillo J."/>
            <person name="Ranganathan S."/>
            <person name="Rabelo E.M."/>
            <person name="Wilson R.K."/>
            <person name="Felgner P.L."/>
            <person name="Bethony J."/>
            <person name="Hawdon J.M."/>
            <person name="Gasser R.B."/>
            <person name="Loukas A."/>
            <person name="Mitreva M."/>
        </authorList>
    </citation>
    <scope>NUCLEOTIDE SEQUENCE [LARGE SCALE GENOMIC DNA]</scope>
</reference>
<dbReference type="EMBL" id="KI658195">
    <property type="protein sequence ID" value="ETN83514.1"/>
    <property type="molecule type" value="Genomic_DNA"/>
</dbReference>
<dbReference type="AlphaFoldDB" id="W2TP96"/>
<organism evidence="1 2">
    <name type="scientific">Necator americanus</name>
    <name type="common">Human hookworm</name>
    <dbReference type="NCBI Taxonomy" id="51031"/>
    <lineage>
        <taxon>Eukaryota</taxon>
        <taxon>Metazoa</taxon>
        <taxon>Ecdysozoa</taxon>
        <taxon>Nematoda</taxon>
        <taxon>Chromadorea</taxon>
        <taxon>Rhabditida</taxon>
        <taxon>Rhabditina</taxon>
        <taxon>Rhabditomorpha</taxon>
        <taxon>Strongyloidea</taxon>
        <taxon>Ancylostomatidae</taxon>
        <taxon>Bunostominae</taxon>
        <taxon>Necator</taxon>
    </lineage>
</organism>